<comment type="caution">
    <text evidence="2">The sequence shown here is derived from an EMBL/GenBank/DDBJ whole genome shotgun (WGS) entry which is preliminary data.</text>
</comment>
<feature type="transmembrane region" description="Helical" evidence="1">
    <location>
        <begin position="12"/>
        <end position="29"/>
    </location>
</feature>
<gene>
    <name evidence="2" type="ORF">EZH24_13235</name>
</gene>
<feature type="non-terminal residue" evidence="2">
    <location>
        <position position="194"/>
    </location>
</feature>
<keyword evidence="1" id="KW-1133">Transmembrane helix</keyword>
<dbReference type="EMBL" id="SJDU01000730">
    <property type="protein sequence ID" value="TKZ22772.1"/>
    <property type="molecule type" value="Genomic_DNA"/>
</dbReference>
<reference evidence="2 3" key="1">
    <citation type="journal article" date="2019" name="Anaerobe">
        <title>Brachyspira catarrhinii sp. nov., an anaerobic intestinal spirochaete isolated from vervet monkeys may have been misidentified as Brachyspira aalborgi in previous studies.</title>
        <authorList>
            <person name="Phillips N.D."/>
            <person name="La T."/>
            <person name="Hampson D.J."/>
        </authorList>
    </citation>
    <scope>NUCLEOTIDE SEQUENCE [LARGE SCALE GENOMIC DNA]</scope>
    <source>
        <strain evidence="2 3">Z12</strain>
    </source>
</reference>
<feature type="transmembrane region" description="Helical" evidence="1">
    <location>
        <begin position="121"/>
        <end position="139"/>
    </location>
</feature>
<accession>A0ABY2TMQ8</accession>
<dbReference type="PANTHER" id="PTHR16214:SF3">
    <property type="entry name" value="TRANSMEMBRANE PROTEIN 260"/>
    <property type="match status" value="1"/>
</dbReference>
<keyword evidence="3" id="KW-1185">Reference proteome</keyword>
<feature type="transmembrane region" description="Helical" evidence="1">
    <location>
        <begin position="80"/>
        <end position="100"/>
    </location>
</feature>
<evidence type="ECO:0000313" key="2">
    <source>
        <dbReference type="EMBL" id="TKZ22772.1"/>
    </source>
</evidence>
<sequence length="194" mass="22180">VFILHPEQVAALINIFKTQLTSLGFLFLIPGLFQIFKKNKFIGIFSVFGLLSFSISLMAYTNPPPSVRTLSFVEVFFLPATLYMMVIIGFGIQWYIEYFNGNIKNVFKNPSKEEIINSFKSGHALSLIVVLIIMIPIFINNLSRNNNSKDYSNHDYSYNMMNSLPDNAIFATEGGDNQVFGLVYYTMVERRRPD</sequence>
<evidence type="ECO:0000313" key="3">
    <source>
        <dbReference type="Proteomes" id="UP000310168"/>
    </source>
</evidence>
<dbReference type="InterPro" id="IPR052724">
    <property type="entry name" value="GT117_domain-containing"/>
</dbReference>
<proteinExistence type="predicted"/>
<feature type="non-terminal residue" evidence="2">
    <location>
        <position position="1"/>
    </location>
</feature>
<keyword evidence="1" id="KW-0812">Transmembrane</keyword>
<evidence type="ECO:0000256" key="1">
    <source>
        <dbReference type="SAM" id="Phobius"/>
    </source>
</evidence>
<keyword evidence="1" id="KW-0472">Membrane</keyword>
<protein>
    <submittedName>
        <fullName evidence="2">DUF2723 domain-containing protein</fullName>
    </submittedName>
</protein>
<dbReference type="PANTHER" id="PTHR16214">
    <property type="entry name" value="TRANSMEMBRANE PROTEIN 260"/>
    <property type="match status" value="1"/>
</dbReference>
<organism evidence="2 3">
    <name type="scientific">Brachyspira catarrhinii</name>
    <dbReference type="NCBI Taxonomy" id="2528966"/>
    <lineage>
        <taxon>Bacteria</taxon>
        <taxon>Pseudomonadati</taxon>
        <taxon>Spirochaetota</taxon>
        <taxon>Spirochaetia</taxon>
        <taxon>Brachyspirales</taxon>
        <taxon>Brachyspiraceae</taxon>
        <taxon>Brachyspira</taxon>
    </lineage>
</organism>
<feature type="transmembrane region" description="Helical" evidence="1">
    <location>
        <begin position="41"/>
        <end position="60"/>
    </location>
</feature>
<name>A0ABY2TMQ8_9SPIR</name>
<dbReference type="Proteomes" id="UP000310168">
    <property type="component" value="Unassembled WGS sequence"/>
</dbReference>